<dbReference type="Gene3D" id="3.10.290.10">
    <property type="entry name" value="RNA-binding S4 domain"/>
    <property type="match status" value="1"/>
</dbReference>
<dbReference type="PANTHER" id="PTHR11831">
    <property type="entry name" value="30S 40S RIBOSOMAL PROTEIN"/>
    <property type="match status" value="1"/>
</dbReference>
<dbReference type="EMBL" id="PNHE01000052">
    <property type="protein sequence ID" value="PMC57753.1"/>
    <property type="molecule type" value="Genomic_DNA"/>
</dbReference>
<evidence type="ECO:0000256" key="10">
    <source>
        <dbReference type="RuleBase" id="RU003699"/>
    </source>
</evidence>
<evidence type="ECO:0000313" key="14">
    <source>
        <dbReference type="Proteomes" id="UP000235682"/>
    </source>
</evidence>
<dbReference type="PANTHER" id="PTHR11831:SF4">
    <property type="entry name" value="SMALL RIBOSOMAL SUBUNIT PROTEIN US4M"/>
    <property type="match status" value="1"/>
</dbReference>
<dbReference type="FunFam" id="3.10.290.10:FF:000001">
    <property type="entry name" value="30S ribosomal protein S4"/>
    <property type="match status" value="1"/>
</dbReference>
<dbReference type="GO" id="GO:0015935">
    <property type="term" value="C:small ribosomal subunit"/>
    <property type="evidence" value="ECO:0007669"/>
    <property type="project" value="InterPro"/>
</dbReference>
<dbReference type="PROSITE" id="PS50889">
    <property type="entry name" value="S4"/>
    <property type="match status" value="1"/>
</dbReference>
<evidence type="ECO:0000259" key="12">
    <source>
        <dbReference type="SMART" id="SM01390"/>
    </source>
</evidence>
<gene>
    <name evidence="9" type="primary">rpsD</name>
    <name evidence="13" type="ORF">CJ205_08035</name>
</gene>
<comment type="function">
    <text evidence="1 9">One of the primary rRNA binding proteins, it binds directly to 16S rRNA where it nucleates assembly of the body of the 30S subunit.</text>
</comment>
<dbReference type="PROSITE" id="PS00632">
    <property type="entry name" value="RIBOSOMAL_S4"/>
    <property type="match status" value="1"/>
</dbReference>
<evidence type="ECO:0000313" key="13">
    <source>
        <dbReference type="EMBL" id="PMC57753.1"/>
    </source>
</evidence>
<dbReference type="InterPro" id="IPR005709">
    <property type="entry name" value="Ribosomal_uS4_bac-type"/>
</dbReference>
<comment type="similarity">
    <text evidence="2 9 10">Belongs to the universal ribosomal protein uS4 family.</text>
</comment>
<name>A0A1G8KRZ7_9LACT</name>
<dbReference type="InterPro" id="IPR036986">
    <property type="entry name" value="S4_RNA-bd_sf"/>
</dbReference>
<dbReference type="SMART" id="SM00363">
    <property type="entry name" value="S4"/>
    <property type="match status" value="1"/>
</dbReference>
<evidence type="ECO:0000256" key="6">
    <source>
        <dbReference type="ARBA" id="ARBA00023274"/>
    </source>
</evidence>
<dbReference type="RefSeq" id="WP_092084862.1">
    <property type="nucleotide sequence ID" value="NZ_FNEL01000013.1"/>
</dbReference>
<dbReference type="GO" id="GO:0006412">
    <property type="term" value="P:translation"/>
    <property type="evidence" value="ECO:0007669"/>
    <property type="project" value="UniProtKB-UniRule"/>
</dbReference>
<dbReference type="Gene3D" id="1.10.1050.10">
    <property type="entry name" value="Ribosomal Protein S4 Delta 41, Chain A, domain 1"/>
    <property type="match status" value="1"/>
</dbReference>
<dbReference type="AlphaFoldDB" id="A0A1G8KRZ7"/>
<evidence type="ECO:0000256" key="9">
    <source>
        <dbReference type="HAMAP-Rule" id="MF_01306"/>
    </source>
</evidence>
<feature type="domain" description="Small ribosomal subunit protein uS4 N-terminal" evidence="12">
    <location>
        <begin position="3"/>
        <end position="91"/>
    </location>
</feature>
<evidence type="ECO:0000256" key="2">
    <source>
        <dbReference type="ARBA" id="ARBA00007465"/>
    </source>
</evidence>
<evidence type="ECO:0000256" key="8">
    <source>
        <dbReference type="ARBA" id="ARBA00035254"/>
    </source>
</evidence>
<comment type="caution">
    <text evidence="13">The sequence shown here is derived from an EMBL/GenBank/DDBJ whole genome shotgun (WGS) entry which is preliminary data.</text>
</comment>
<dbReference type="STRING" id="84521.SAMN04487994_101338"/>
<dbReference type="InterPro" id="IPR022801">
    <property type="entry name" value="Ribosomal_uS4"/>
</dbReference>
<dbReference type="GO" id="GO:0042274">
    <property type="term" value="P:ribosomal small subunit biogenesis"/>
    <property type="evidence" value="ECO:0007669"/>
    <property type="project" value="TreeGrafter"/>
</dbReference>
<dbReference type="CDD" id="cd00165">
    <property type="entry name" value="S4"/>
    <property type="match status" value="1"/>
</dbReference>
<dbReference type="SUPFAM" id="SSF55174">
    <property type="entry name" value="Alpha-L RNA-binding motif"/>
    <property type="match status" value="1"/>
</dbReference>
<dbReference type="InterPro" id="IPR001912">
    <property type="entry name" value="Ribosomal_uS4_N"/>
</dbReference>
<keyword evidence="14" id="KW-1185">Reference proteome</keyword>
<keyword evidence="4 9" id="KW-0694">RNA-binding</keyword>
<keyword evidence="3 9" id="KW-0699">rRNA-binding</keyword>
<sequence>MARYTGPTWRLSRRLGISLTETGKELSRRPYAPGQHGNQRKKLSEYGLQLQEKQKLRFMYGLNERQFRNLYLQAGKIREGKHGENFMALLETRLDNLVYRLGFATTRRQARQLVSHGHITVDGKRLDIPSYLVQPGQVIGLRESSEDLQIIKDALEDVVTRLDFVEFNEDKKEGTLTRMPQREELNAEIDEALIVEYYNKLG</sequence>
<organism evidence="13 14">
    <name type="scientific">Dolosicoccus paucivorans</name>
    <dbReference type="NCBI Taxonomy" id="84521"/>
    <lineage>
        <taxon>Bacteria</taxon>
        <taxon>Bacillati</taxon>
        <taxon>Bacillota</taxon>
        <taxon>Bacilli</taxon>
        <taxon>Lactobacillales</taxon>
        <taxon>Aerococcaceae</taxon>
        <taxon>Dolosicoccus</taxon>
    </lineage>
</organism>
<comment type="subunit">
    <text evidence="7 9">Part of the 30S ribosomal subunit. Contacts protein S5. The interaction surface between S4 and S5 is involved in control of translational fidelity.</text>
</comment>
<dbReference type="Pfam" id="PF01479">
    <property type="entry name" value="S4"/>
    <property type="match status" value="1"/>
</dbReference>
<reference evidence="13 14" key="1">
    <citation type="submission" date="2017-09" db="EMBL/GenBank/DDBJ databases">
        <title>Bacterial strain isolated from the female urinary microbiota.</title>
        <authorList>
            <person name="Thomas-White K."/>
            <person name="Kumar N."/>
            <person name="Forster S."/>
            <person name="Putonti C."/>
            <person name="Lawley T."/>
            <person name="Wolfe A.J."/>
        </authorList>
    </citation>
    <scope>NUCLEOTIDE SEQUENCE [LARGE SCALE GENOMIC DNA]</scope>
    <source>
        <strain evidence="13 14">UMB0852</strain>
    </source>
</reference>
<evidence type="ECO:0000256" key="3">
    <source>
        <dbReference type="ARBA" id="ARBA00022730"/>
    </source>
</evidence>
<dbReference type="NCBIfam" id="TIGR01017">
    <property type="entry name" value="rpsD_bact"/>
    <property type="match status" value="1"/>
</dbReference>
<keyword evidence="6 9" id="KW-0687">Ribonucleoprotein</keyword>
<dbReference type="InterPro" id="IPR018079">
    <property type="entry name" value="Ribosomal_uS4_CS"/>
</dbReference>
<dbReference type="Proteomes" id="UP000235682">
    <property type="component" value="Unassembled WGS sequence"/>
</dbReference>
<dbReference type="Pfam" id="PF00163">
    <property type="entry name" value="Ribosomal_S4"/>
    <property type="match status" value="1"/>
</dbReference>
<dbReference type="InterPro" id="IPR002942">
    <property type="entry name" value="S4_RNA-bd"/>
</dbReference>
<protein>
    <recommendedName>
        <fullName evidence="8 9">Small ribosomal subunit protein uS4</fullName>
    </recommendedName>
</protein>
<dbReference type="GO" id="GO:0019843">
    <property type="term" value="F:rRNA binding"/>
    <property type="evidence" value="ECO:0007669"/>
    <property type="project" value="UniProtKB-UniRule"/>
</dbReference>
<dbReference type="FunFam" id="1.10.1050.10:FF:000001">
    <property type="entry name" value="30S ribosomal protein S4"/>
    <property type="match status" value="1"/>
</dbReference>
<comment type="function">
    <text evidence="9">With S5 and S12 plays an important role in translational accuracy.</text>
</comment>
<feature type="domain" description="RNA-binding S4" evidence="11">
    <location>
        <begin position="92"/>
        <end position="156"/>
    </location>
</feature>
<evidence type="ECO:0000259" key="11">
    <source>
        <dbReference type="SMART" id="SM00363"/>
    </source>
</evidence>
<keyword evidence="5 9" id="KW-0689">Ribosomal protein</keyword>
<evidence type="ECO:0000256" key="5">
    <source>
        <dbReference type="ARBA" id="ARBA00022980"/>
    </source>
</evidence>
<dbReference type="HAMAP" id="MF_01306_B">
    <property type="entry name" value="Ribosomal_uS4_B"/>
    <property type="match status" value="1"/>
</dbReference>
<dbReference type="OrthoDB" id="9803672at2"/>
<accession>A0A1G8KRZ7</accession>
<dbReference type="GO" id="GO:0003735">
    <property type="term" value="F:structural constituent of ribosome"/>
    <property type="evidence" value="ECO:0007669"/>
    <property type="project" value="InterPro"/>
</dbReference>
<evidence type="ECO:0000256" key="1">
    <source>
        <dbReference type="ARBA" id="ARBA00003866"/>
    </source>
</evidence>
<proteinExistence type="inferred from homology"/>
<evidence type="ECO:0000256" key="7">
    <source>
        <dbReference type="ARBA" id="ARBA00025813"/>
    </source>
</evidence>
<evidence type="ECO:0000256" key="4">
    <source>
        <dbReference type="ARBA" id="ARBA00022884"/>
    </source>
</evidence>
<dbReference type="NCBIfam" id="NF003717">
    <property type="entry name" value="PRK05327.1"/>
    <property type="match status" value="1"/>
</dbReference>
<dbReference type="SMART" id="SM01390">
    <property type="entry name" value="Ribosomal_S4"/>
    <property type="match status" value="1"/>
</dbReference>